<accession>A0A0F9KRM8</accession>
<gene>
    <name evidence="2" type="ORF">LCGC14_1601570</name>
</gene>
<feature type="domain" description="Glycosyltransferase subfamily 4-like N-terminal" evidence="1">
    <location>
        <begin position="20"/>
        <end position="196"/>
    </location>
</feature>
<dbReference type="InterPro" id="IPR050194">
    <property type="entry name" value="Glycosyltransferase_grp1"/>
</dbReference>
<dbReference type="GO" id="GO:0016757">
    <property type="term" value="F:glycosyltransferase activity"/>
    <property type="evidence" value="ECO:0007669"/>
    <property type="project" value="TreeGrafter"/>
</dbReference>
<dbReference type="PANTHER" id="PTHR45947:SF3">
    <property type="entry name" value="SULFOQUINOVOSYL TRANSFERASE SQD2"/>
    <property type="match status" value="1"/>
</dbReference>
<evidence type="ECO:0000313" key="2">
    <source>
        <dbReference type="EMBL" id="KKM24793.1"/>
    </source>
</evidence>
<dbReference type="InterPro" id="IPR028098">
    <property type="entry name" value="Glyco_trans_4-like_N"/>
</dbReference>
<feature type="non-terminal residue" evidence="2">
    <location>
        <position position="257"/>
    </location>
</feature>
<dbReference type="PANTHER" id="PTHR45947">
    <property type="entry name" value="SULFOQUINOVOSYL TRANSFERASE SQD2"/>
    <property type="match status" value="1"/>
</dbReference>
<proteinExistence type="predicted"/>
<sequence>MKILLVQETDWIKRGPHQQHHLMERLSLKGHQIRVIDYRFLWRKEAEKNLYSKRQVLKGVSKVYKEADITLLRPAMLKIPGLEHLSLIFFHRKEIARQIKEFKPEVIVGFGILNTYLAMKLAKKNGIPFIYYLIDVLPSLFPTKSVQWVAKIFKKKTLKSSNVVIVINEKLKDYAIAMGSHPEQTYLVRAGVDLERFNPHTDGSRVRKQYKIEENDFVLFFMGWLYDFSGLREVALDLAKTQEKESSLKLLIVGEGD</sequence>
<dbReference type="SUPFAM" id="SSF53756">
    <property type="entry name" value="UDP-Glycosyltransferase/glycogen phosphorylase"/>
    <property type="match status" value="1"/>
</dbReference>
<dbReference type="Pfam" id="PF13439">
    <property type="entry name" value="Glyco_transf_4"/>
    <property type="match status" value="1"/>
</dbReference>
<evidence type="ECO:0000259" key="1">
    <source>
        <dbReference type="Pfam" id="PF13439"/>
    </source>
</evidence>
<protein>
    <recommendedName>
        <fullName evidence="1">Glycosyltransferase subfamily 4-like N-terminal domain-containing protein</fullName>
    </recommendedName>
</protein>
<dbReference type="EMBL" id="LAZR01012850">
    <property type="protein sequence ID" value="KKM24793.1"/>
    <property type="molecule type" value="Genomic_DNA"/>
</dbReference>
<comment type="caution">
    <text evidence="2">The sequence shown here is derived from an EMBL/GenBank/DDBJ whole genome shotgun (WGS) entry which is preliminary data.</text>
</comment>
<dbReference type="Gene3D" id="3.40.50.2000">
    <property type="entry name" value="Glycogen Phosphorylase B"/>
    <property type="match status" value="2"/>
</dbReference>
<reference evidence="2" key="1">
    <citation type="journal article" date="2015" name="Nature">
        <title>Complex archaea that bridge the gap between prokaryotes and eukaryotes.</title>
        <authorList>
            <person name="Spang A."/>
            <person name="Saw J.H."/>
            <person name="Jorgensen S.L."/>
            <person name="Zaremba-Niedzwiedzka K."/>
            <person name="Martijn J."/>
            <person name="Lind A.E."/>
            <person name="van Eijk R."/>
            <person name="Schleper C."/>
            <person name="Guy L."/>
            <person name="Ettema T.J."/>
        </authorList>
    </citation>
    <scope>NUCLEOTIDE SEQUENCE</scope>
</reference>
<name>A0A0F9KRM8_9ZZZZ</name>
<organism evidence="2">
    <name type="scientific">marine sediment metagenome</name>
    <dbReference type="NCBI Taxonomy" id="412755"/>
    <lineage>
        <taxon>unclassified sequences</taxon>
        <taxon>metagenomes</taxon>
        <taxon>ecological metagenomes</taxon>
    </lineage>
</organism>
<dbReference type="AlphaFoldDB" id="A0A0F9KRM8"/>